<dbReference type="EMBL" id="JN088359">
    <property type="protein sequence ID" value="AFJ52986.1"/>
    <property type="molecule type" value="Genomic_DNA"/>
</dbReference>
<dbReference type="Pfam" id="PF00201">
    <property type="entry name" value="UDPGT"/>
    <property type="match status" value="1"/>
</dbReference>
<proteinExistence type="inferred from homology"/>
<evidence type="ECO:0000313" key="3">
    <source>
        <dbReference type="EMBL" id="AFJ52986.1"/>
    </source>
</evidence>
<gene>
    <name evidence="3" type="primary">UGT712B7</name>
</gene>
<dbReference type="Gene3D" id="3.40.50.2000">
    <property type="entry name" value="Glycogen Phosphorylase B"/>
    <property type="match status" value="2"/>
</dbReference>
<keyword evidence="2 3" id="KW-0808">Transferase</keyword>
<dbReference type="InterPro" id="IPR002213">
    <property type="entry name" value="UDP_glucos_trans"/>
</dbReference>
<dbReference type="PANTHER" id="PTHR11926:SF1412">
    <property type="entry name" value="UDP-GLYCOSYLTRANSFERASE 83A1-LIKE"/>
    <property type="match status" value="1"/>
</dbReference>
<protein>
    <submittedName>
        <fullName evidence="3">UDP-glycosyltransferase 1</fullName>
    </submittedName>
</protein>
<dbReference type="FunFam" id="3.40.50.2000:FF:000061">
    <property type="entry name" value="UDP-glycosyltransferase 83A1"/>
    <property type="match status" value="1"/>
</dbReference>
<accession>I2BH90</accession>
<name>I2BH90_LINUS</name>
<dbReference type="AlphaFoldDB" id="I2BH90"/>
<comment type="similarity">
    <text evidence="1">Belongs to the UDP-glycosyltransferase family.</text>
</comment>
<dbReference type="PANTHER" id="PTHR11926">
    <property type="entry name" value="GLUCOSYL/GLUCURONOSYL TRANSFERASES"/>
    <property type="match status" value="1"/>
</dbReference>
<dbReference type="SUPFAM" id="SSF53756">
    <property type="entry name" value="UDP-Glycosyltransferase/glycogen phosphorylase"/>
    <property type="match status" value="1"/>
</dbReference>
<dbReference type="GO" id="GO:0080044">
    <property type="term" value="F:quercetin 7-O-glucosyltransferase activity"/>
    <property type="evidence" value="ECO:0007669"/>
    <property type="project" value="TreeGrafter"/>
</dbReference>
<sequence length="462" mass="52351">MAAMKKPHVLLVPYPAQGHVIPMLKLAQKLADHGFNITVVNFEFVHQKLVSSPEHQSIRLTAIPFELEPGLGQDDAVTKLTESITNALPIHLRNLIHQMEQEITWVIGDALLSAGVFQVAKELGIKTAAFWTASMENLAFLLSIPQLIQDRIIDEKGTLINSSWPVCLSKDIPSWQPNELPWSCQPEEFQRFIFKNYSLKPSQNSALFDCFIVNSFHQLEPTAFRMFPKILPVGPLVITNSTSGGHHQYSQVPGSFWHQDQTCETWLDNQPPRSVIYVAFGSIAVLNQKQFQELAWGLEMTKRPFLWVIRADFVNRTGSSGLEFPYGFLERVANRGKIVEWANQEEVLSHRSTACFLSHCGWNSTLDGLWCGVPFLCWPYFTDQFHNKESICEAWKVGLKLKAEDGNGLVTRFEICSRVEELIGDATMRENASKFREQARECVSEGGNSFRGFLRFVETLCS</sequence>
<reference evidence="3" key="1">
    <citation type="journal article" date="2012" name="BMC Genomics">
        <title>Phylogenomic analysis of UDP glycosyltransferase 1 multigene family in Linum usitatissimum identified genes with varied expression patterns.</title>
        <authorList>
            <person name="Barvkar V.T."/>
            <person name="Pardeshi V.C."/>
            <person name="Kale S.M."/>
            <person name="Kadoo N.Y."/>
            <person name="Gupta V.S."/>
        </authorList>
    </citation>
    <scope>NUCLEOTIDE SEQUENCE</scope>
</reference>
<evidence type="ECO:0000256" key="2">
    <source>
        <dbReference type="ARBA" id="ARBA00022679"/>
    </source>
</evidence>
<organism evidence="3">
    <name type="scientific">Linum usitatissimum</name>
    <name type="common">Flax</name>
    <name type="synonym">Linum humile</name>
    <dbReference type="NCBI Taxonomy" id="4006"/>
    <lineage>
        <taxon>Eukaryota</taxon>
        <taxon>Viridiplantae</taxon>
        <taxon>Streptophyta</taxon>
        <taxon>Embryophyta</taxon>
        <taxon>Tracheophyta</taxon>
        <taxon>Spermatophyta</taxon>
        <taxon>Magnoliopsida</taxon>
        <taxon>eudicotyledons</taxon>
        <taxon>Gunneridae</taxon>
        <taxon>Pentapetalae</taxon>
        <taxon>rosids</taxon>
        <taxon>fabids</taxon>
        <taxon>Malpighiales</taxon>
        <taxon>Linaceae</taxon>
        <taxon>Linum</taxon>
    </lineage>
</organism>
<evidence type="ECO:0000256" key="1">
    <source>
        <dbReference type="ARBA" id="ARBA00009995"/>
    </source>
</evidence>
<dbReference type="CDD" id="cd03784">
    <property type="entry name" value="GT1_Gtf-like"/>
    <property type="match status" value="1"/>
</dbReference>
<dbReference type="GO" id="GO:0080043">
    <property type="term" value="F:quercetin 3-O-glucosyltransferase activity"/>
    <property type="evidence" value="ECO:0007669"/>
    <property type="project" value="TreeGrafter"/>
</dbReference>